<evidence type="ECO:0000256" key="2">
    <source>
        <dbReference type="ARBA" id="ARBA00022801"/>
    </source>
</evidence>
<evidence type="ECO:0000256" key="4">
    <source>
        <dbReference type="ARBA" id="ARBA00047984"/>
    </source>
</evidence>
<comment type="catalytic activity">
    <reaction evidence="4">
        <text>ATP + H2O = ADP + phosphate + H(+)</text>
        <dbReference type="Rhea" id="RHEA:13065"/>
        <dbReference type="ChEBI" id="CHEBI:15377"/>
        <dbReference type="ChEBI" id="CHEBI:15378"/>
        <dbReference type="ChEBI" id="CHEBI:30616"/>
        <dbReference type="ChEBI" id="CHEBI:43474"/>
        <dbReference type="ChEBI" id="CHEBI:456216"/>
        <dbReference type="EC" id="3.6.4.13"/>
    </reaction>
</comment>
<dbReference type="InterPro" id="IPR007502">
    <property type="entry name" value="Helicase-assoc_dom"/>
</dbReference>
<dbReference type="InterPro" id="IPR014720">
    <property type="entry name" value="dsRBD_dom"/>
</dbReference>
<evidence type="ECO:0000313" key="6">
    <source>
        <dbReference type="EMBL" id="KAG6764232.1"/>
    </source>
</evidence>
<evidence type="ECO:0000313" key="7">
    <source>
        <dbReference type="Proteomes" id="UP000886885"/>
    </source>
</evidence>
<dbReference type="PANTHER" id="PTHR18934:SF146">
    <property type="entry name" value="DEXH-BOX ATP-DEPENDENT RNA HELICASE DEXH5, MITOCHONDRIAL"/>
    <property type="match status" value="1"/>
</dbReference>
<evidence type="ECO:0000256" key="3">
    <source>
        <dbReference type="ARBA" id="ARBA00022806"/>
    </source>
</evidence>
<dbReference type="Pfam" id="PF21010">
    <property type="entry name" value="HA2_C"/>
    <property type="match status" value="1"/>
</dbReference>
<dbReference type="GO" id="GO:0003723">
    <property type="term" value="F:RNA binding"/>
    <property type="evidence" value="ECO:0007669"/>
    <property type="project" value="TreeGrafter"/>
</dbReference>
<accession>A0A8X7ZAA4</accession>
<dbReference type="InterPro" id="IPR059023">
    <property type="entry name" value="RNA_hel_CTD"/>
</dbReference>
<dbReference type="PANTHER" id="PTHR18934">
    <property type="entry name" value="ATP-DEPENDENT RNA HELICASE"/>
    <property type="match status" value="1"/>
</dbReference>
<evidence type="ECO:0000256" key="1">
    <source>
        <dbReference type="ARBA" id="ARBA00012552"/>
    </source>
</evidence>
<comment type="caution">
    <text evidence="6">The sequence shown here is derived from an EMBL/GenBank/DDBJ whole genome shotgun (WGS) entry which is preliminary data.</text>
</comment>
<dbReference type="OrthoDB" id="5600252at2759"/>
<keyword evidence="3" id="KW-0067">ATP-binding</keyword>
<gene>
    <name evidence="6" type="ORF">POTOM_031693</name>
</gene>
<dbReference type="Proteomes" id="UP000886885">
    <property type="component" value="Chromosome 8D"/>
</dbReference>
<dbReference type="Pfam" id="PF00035">
    <property type="entry name" value="dsrm"/>
    <property type="match status" value="1"/>
</dbReference>
<dbReference type="GO" id="GO:0005634">
    <property type="term" value="C:nucleus"/>
    <property type="evidence" value="ECO:0007669"/>
    <property type="project" value="TreeGrafter"/>
</dbReference>
<keyword evidence="3" id="KW-0347">Helicase</keyword>
<keyword evidence="3" id="KW-0547">Nucleotide-binding</keyword>
<reference evidence="6" key="1">
    <citation type="journal article" date="2020" name="bioRxiv">
        <title>Hybrid origin of Populus tomentosa Carr. identified through genome sequencing and phylogenomic analysis.</title>
        <authorList>
            <person name="An X."/>
            <person name="Gao K."/>
            <person name="Chen Z."/>
            <person name="Li J."/>
            <person name="Yang X."/>
            <person name="Yang X."/>
            <person name="Zhou J."/>
            <person name="Guo T."/>
            <person name="Zhao T."/>
            <person name="Huang S."/>
            <person name="Miao D."/>
            <person name="Khan W.U."/>
            <person name="Rao P."/>
            <person name="Ye M."/>
            <person name="Lei B."/>
            <person name="Liao W."/>
            <person name="Wang J."/>
            <person name="Ji L."/>
            <person name="Li Y."/>
            <person name="Guo B."/>
            <person name="Mustafa N.S."/>
            <person name="Li S."/>
            <person name="Yun Q."/>
            <person name="Keller S.R."/>
            <person name="Mao J."/>
            <person name="Zhang R."/>
            <person name="Strauss S.H."/>
        </authorList>
    </citation>
    <scope>NUCLEOTIDE SEQUENCE</scope>
    <source>
        <strain evidence="6">GM15</strain>
        <tissue evidence="6">Leaf</tissue>
    </source>
</reference>
<proteinExistence type="predicted"/>
<organism evidence="6 7">
    <name type="scientific">Populus tomentosa</name>
    <name type="common">Chinese white poplar</name>
    <dbReference type="NCBI Taxonomy" id="118781"/>
    <lineage>
        <taxon>Eukaryota</taxon>
        <taxon>Viridiplantae</taxon>
        <taxon>Streptophyta</taxon>
        <taxon>Embryophyta</taxon>
        <taxon>Tracheophyta</taxon>
        <taxon>Spermatophyta</taxon>
        <taxon>Magnoliopsida</taxon>
        <taxon>eudicotyledons</taxon>
        <taxon>Gunneridae</taxon>
        <taxon>Pentapetalae</taxon>
        <taxon>rosids</taxon>
        <taxon>fabids</taxon>
        <taxon>Malpighiales</taxon>
        <taxon>Salicaceae</taxon>
        <taxon>Saliceae</taxon>
        <taxon>Populus</taxon>
    </lineage>
</organism>
<feature type="domain" description="Helicase-associated" evidence="5">
    <location>
        <begin position="1"/>
        <end position="84"/>
    </location>
</feature>
<dbReference type="EC" id="3.6.4.13" evidence="1"/>
<keyword evidence="2" id="KW-0378">Hydrolase</keyword>
<protein>
    <recommendedName>
        <fullName evidence="1">RNA helicase</fullName>
        <ecNumber evidence="1">3.6.4.13</ecNumber>
    </recommendedName>
</protein>
<evidence type="ECO:0000259" key="5">
    <source>
        <dbReference type="SMART" id="SM00847"/>
    </source>
</evidence>
<dbReference type="Pfam" id="PF26026">
    <property type="entry name" value="RNA_hel_CTD"/>
    <property type="match status" value="1"/>
</dbReference>
<dbReference type="EMBL" id="JAAWWB010000016">
    <property type="protein sequence ID" value="KAG6764232.1"/>
    <property type="molecule type" value="Genomic_DNA"/>
</dbReference>
<name>A0A8X7ZAA4_POPTO</name>
<sequence length="363" mass="40327">MVRFSFIQSDYLLAIRHLTILPLEPKLGNMLILGAILNCLDPVLTVVTGLSVRDHFLMPSDKKDLAEAAKSQFSSDYSDQLVLVRAYEGWKDAARDLSGVLLAHGYTSLVDGNPTTCNSCSHDEHLVRAVLCYGLYPGICSIMHNEKSFSLKTMEDGQVLMHSDGHLKMLGGYLEFFMQPAVPEMYQSLRRQLDELIQTKLLNPGWTYTCIMSFSLQCGYKFHRISVMADLYLVAKAGYAAPSYKTKQSKNNQFQASVEFNVMQIMGQPCKNKKSAEKDAAVADGWDQTSQEYQSHVNVAEEEQKGSLLESIVKLPIDCFFGEPLAELLVPSNSGTQGNVVFLLWLWPLAVGQILQSTTGAAC</sequence>
<keyword evidence="7" id="KW-1185">Reference proteome</keyword>
<dbReference type="GO" id="GO:0003724">
    <property type="term" value="F:RNA helicase activity"/>
    <property type="evidence" value="ECO:0007669"/>
    <property type="project" value="UniProtKB-EC"/>
</dbReference>
<dbReference type="AlphaFoldDB" id="A0A8X7ZAA4"/>
<dbReference type="SMART" id="SM00847">
    <property type="entry name" value="HA2"/>
    <property type="match status" value="1"/>
</dbReference>